<evidence type="ECO:0000256" key="3">
    <source>
        <dbReference type="ARBA" id="ARBA00022723"/>
    </source>
</evidence>
<evidence type="ECO:0000313" key="12">
    <source>
        <dbReference type="EMBL" id="KAK7792779.1"/>
    </source>
</evidence>
<feature type="transmembrane region" description="Helical" evidence="10">
    <location>
        <begin position="187"/>
        <end position="205"/>
    </location>
</feature>
<keyword evidence="2 10" id="KW-0812">Transmembrane</keyword>
<comment type="subcellular location">
    <subcellularLocation>
        <location evidence="1">Membrane</location>
        <topology evidence="1">Multi-pass membrane protein</topology>
    </subcellularLocation>
</comment>
<dbReference type="InterPro" id="IPR001841">
    <property type="entry name" value="Znf_RING"/>
</dbReference>
<evidence type="ECO:0000313" key="13">
    <source>
        <dbReference type="Proteomes" id="UP001378592"/>
    </source>
</evidence>
<evidence type="ECO:0000256" key="10">
    <source>
        <dbReference type="SAM" id="Phobius"/>
    </source>
</evidence>
<dbReference type="Gene3D" id="3.30.40.10">
    <property type="entry name" value="Zinc/RING finger domain, C3HC4 (zinc finger)"/>
    <property type="match status" value="1"/>
</dbReference>
<dbReference type="CDD" id="cd16476">
    <property type="entry name" value="RING-H2_RNF139-like"/>
    <property type="match status" value="1"/>
</dbReference>
<dbReference type="InterPro" id="IPR013083">
    <property type="entry name" value="Znf_RING/FYVE/PHD"/>
</dbReference>
<dbReference type="Proteomes" id="UP001378592">
    <property type="component" value="Unassembled WGS sequence"/>
</dbReference>
<dbReference type="GO" id="GO:0036503">
    <property type="term" value="P:ERAD pathway"/>
    <property type="evidence" value="ECO:0007669"/>
    <property type="project" value="TreeGrafter"/>
</dbReference>
<feature type="compositionally biased region" description="Polar residues" evidence="9">
    <location>
        <begin position="612"/>
        <end position="629"/>
    </location>
</feature>
<dbReference type="InterPro" id="IPR025754">
    <property type="entry name" value="TRC8_N_dom"/>
</dbReference>
<feature type="transmembrane region" description="Helical" evidence="10">
    <location>
        <begin position="242"/>
        <end position="259"/>
    </location>
</feature>
<dbReference type="PANTHER" id="PTHR22763">
    <property type="entry name" value="RING ZINC FINGER PROTEIN"/>
    <property type="match status" value="1"/>
</dbReference>
<feature type="transmembrane region" description="Helical" evidence="10">
    <location>
        <begin position="428"/>
        <end position="452"/>
    </location>
</feature>
<keyword evidence="7 10" id="KW-0472">Membrane</keyword>
<dbReference type="GO" id="GO:0043161">
    <property type="term" value="P:proteasome-mediated ubiquitin-dependent protein catabolic process"/>
    <property type="evidence" value="ECO:0007669"/>
    <property type="project" value="TreeGrafter"/>
</dbReference>
<reference evidence="12 13" key="1">
    <citation type="submission" date="2024-03" db="EMBL/GenBank/DDBJ databases">
        <title>The genome assembly and annotation of the cricket Gryllus longicercus Weissman &amp; Gray.</title>
        <authorList>
            <person name="Szrajer S."/>
            <person name="Gray D."/>
            <person name="Ylla G."/>
        </authorList>
    </citation>
    <scope>NUCLEOTIDE SEQUENCE [LARGE SCALE GENOMIC DNA]</scope>
    <source>
        <strain evidence="12">DAG 2021-001</strain>
        <tissue evidence="12">Whole body minus gut</tissue>
    </source>
</reference>
<feature type="transmembrane region" description="Helical" evidence="10">
    <location>
        <begin position="133"/>
        <end position="151"/>
    </location>
</feature>
<dbReference type="EMBL" id="JAZDUA010000427">
    <property type="protein sequence ID" value="KAK7792779.1"/>
    <property type="molecule type" value="Genomic_DNA"/>
</dbReference>
<keyword evidence="4 8" id="KW-0863">Zinc-finger</keyword>
<dbReference type="SMART" id="SM00744">
    <property type="entry name" value="RINGv"/>
    <property type="match status" value="1"/>
</dbReference>
<evidence type="ECO:0000256" key="2">
    <source>
        <dbReference type="ARBA" id="ARBA00022692"/>
    </source>
</evidence>
<dbReference type="GO" id="GO:0061630">
    <property type="term" value="F:ubiquitin protein ligase activity"/>
    <property type="evidence" value="ECO:0007669"/>
    <property type="project" value="TreeGrafter"/>
</dbReference>
<protein>
    <recommendedName>
        <fullName evidence="11">RING-type domain-containing protein</fullName>
    </recommendedName>
</protein>
<evidence type="ECO:0000256" key="8">
    <source>
        <dbReference type="PROSITE-ProRule" id="PRU00175"/>
    </source>
</evidence>
<dbReference type="SUPFAM" id="SSF57850">
    <property type="entry name" value="RING/U-box"/>
    <property type="match status" value="1"/>
</dbReference>
<dbReference type="GO" id="GO:0012505">
    <property type="term" value="C:endomembrane system"/>
    <property type="evidence" value="ECO:0007669"/>
    <property type="project" value="TreeGrafter"/>
</dbReference>
<dbReference type="GO" id="GO:0016020">
    <property type="term" value="C:membrane"/>
    <property type="evidence" value="ECO:0007669"/>
    <property type="project" value="UniProtKB-SubCell"/>
</dbReference>
<evidence type="ECO:0000259" key="11">
    <source>
        <dbReference type="PROSITE" id="PS50089"/>
    </source>
</evidence>
<dbReference type="Pfam" id="PF13639">
    <property type="entry name" value="zf-RING_2"/>
    <property type="match status" value="1"/>
</dbReference>
<dbReference type="SMART" id="SM00184">
    <property type="entry name" value="RING"/>
    <property type="match status" value="1"/>
</dbReference>
<keyword evidence="5" id="KW-0862">Zinc</keyword>
<organism evidence="12 13">
    <name type="scientific">Gryllus longicercus</name>
    <dbReference type="NCBI Taxonomy" id="2509291"/>
    <lineage>
        <taxon>Eukaryota</taxon>
        <taxon>Metazoa</taxon>
        <taxon>Ecdysozoa</taxon>
        <taxon>Arthropoda</taxon>
        <taxon>Hexapoda</taxon>
        <taxon>Insecta</taxon>
        <taxon>Pterygota</taxon>
        <taxon>Neoptera</taxon>
        <taxon>Polyneoptera</taxon>
        <taxon>Orthoptera</taxon>
        <taxon>Ensifera</taxon>
        <taxon>Gryllidea</taxon>
        <taxon>Grylloidea</taxon>
        <taxon>Gryllidae</taxon>
        <taxon>Gryllinae</taxon>
        <taxon>Gryllus</taxon>
    </lineage>
</organism>
<feature type="transmembrane region" description="Helical" evidence="10">
    <location>
        <begin position="49"/>
        <end position="69"/>
    </location>
</feature>
<keyword evidence="13" id="KW-1185">Reference proteome</keyword>
<feature type="transmembrane region" description="Helical" evidence="10">
    <location>
        <begin position="398"/>
        <end position="416"/>
    </location>
</feature>
<proteinExistence type="predicted"/>
<dbReference type="AlphaFoldDB" id="A0AAN9VCZ2"/>
<name>A0AAN9VCZ2_9ORTH</name>
<evidence type="ECO:0000256" key="6">
    <source>
        <dbReference type="ARBA" id="ARBA00022989"/>
    </source>
</evidence>
<dbReference type="InterPro" id="IPR011016">
    <property type="entry name" value="Znf_RING-CH"/>
</dbReference>
<evidence type="ECO:0000256" key="4">
    <source>
        <dbReference type="ARBA" id="ARBA00022771"/>
    </source>
</evidence>
<dbReference type="PANTHER" id="PTHR22763:SF191">
    <property type="entry name" value="RING FINGER PROTEIN 145 HOMOLOG"/>
    <property type="match status" value="1"/>
</dbReference>
<dbReference type="GO" id="GO:0008270">
    <property type="term" value="F:zinc ion binding"/>
    <property type="evidence" value="ECO:0007669"/>
    <property type="project" value="UniProtKB-KW"/>
</dbReference>
<evidence type="ECO:0000256" key="9">
    <source>
        <dbReference type="SAM" id="MobiDB-lite"/>
    </source>
</evidence>
<dbReference type="PROSITE" id="PS50089">
    <property type="entry name" value="ZF_RING_2"/>
    <property type="match status" value="1"/>
</dbReference>
<sequence>MGLLTDIVRPESIDKASSIILRLPGLFILDYYYQTYSKDEPKNAENREYATIINTFMVFQATLFILLPLRPLVKMYKHYFSAALLGYAELYSRHYVSTEHSKETNNLGLIMALSSKFNVADGHLNHIHHHIEALCLHVFIAAAVAYLLNVTCRVKKAFLSVYTVPVLARLGNVPLDYLDTLHKCSSIATCLMILMYCLSLLPGFFKYVKDIYRSLQSDMFQNPIEIHIQHILCDKFYVMPQFFVFWCSLLAVQLCRYWYPQIPHIGTTMLYPSEKRWYLLFLYAVSEICASPLSLVASCITIMYTSWAVLSFTTVLAKGPVIGHNLARLGTGEGVTMALLSLQTGLVDLPMPQRIGAMSVILFIVLGSLVQSMHELVEPTLLSLCTSQTYSLARHARVLLVCIFLFVFPLYMTIFLCRLFDVDFWTLVVVSTCALTSVQVLGALTVYGLFMYDALQKDSGWESLDDVVYVARAVTRVLEFVVAVLVVGAGVRESIMLSSEGRPWSWLNGSVLAIHFYFNVYQRLQSGWRSFLLRREAARKIHSLPSATPDQLRARSHDVCAICYMEMKSACVTPCTHLFHAPCLKKWLYVQDRCPLCSAQIVFNKTEEDTDSTSGAVATMSSSGNSSSPVILDSGEGDDENCPDAHHNHNVENDVINSDVDTDFPIPSSHTHCNSGCGDSCSSNPVDLTCCSSGINGEHVDDILDNEEDDESAKFRKFLKTMKGFQAISSQMTSPGPILRASNECLIVSDGGETIKIPPDYKPCECFRFPVAINPNANRNGNCILNVNDNSNMHINTNANGSLLNINENEFNDENHNLDDTQTESNYFVYDQPQESSETLH</sequence>
<dbReference type="InterPro" id="IPR050731">
    <property type="entry name" value="HRD1_E3_ubiq-ligases"/>
</dbReference>
<feature type="domain" description="RING-type" evidence="11">
    <location>
        <begin position="560"/>
        <end position="598"/>
    </location>
</feature>
<evidence type="ECO:0000256" key="5">
    <source>
        <dbReference type="ARBA" id="ARBA00022833"/>
    </source>
</evidence>
<feature type="transmembrane region" description="Helical" evidence="10">
    <location>
        <begin position="473"/>
        <end position="491"/>
    </location>
</feature>
<gene>
    <name evidence="12" type="ORF">R5R35_004889</name>
</gene>
<accession>A0AAN9VCZ2</accession>
<keyword evidence="3" id="KW-0479">Metal-binding</keyword>
<feature type="transmembrane region" description="Helical" evidence="10">
    <location>
        <begin position="355"/>
        <end position="377"/>
    </location>
</feature>
<feature type="transmembrane region" description="Helical" evidence="10">
    <location>
        <begin position="280"/>
        <end position="304"/>
    </location>
</feature>
<evidence type="ECO:0000256" key="7">
    <source>
        <dbReference type="ARBA" id="ARBA00023136"/>
    </source>
</evidence>
<feature type="region of interest" description="Disordered" evidence="9">
    <location>
        <begin position="612"/>
        <end position="640"/>
    </location>
</feature>
<comment type="caution">
    <text evidence="12">The sequence shown here is derived from an EMBL/GenBank/DDBJ whole genome shotgun (WGS) entry which is preliminary data.</text>
</comment>
<dbReference type="Pfam" id="PF13705">
    <property type="entry name" value="TRC8_N"/>
    <property type="match status" value="1"/>
</dbReference>
<keyword evidence="6 10" id="KW-1133">Transmembrane helix</keyword>
<evidence type="ECO:0000256" key="1">
    <source>
        <dbReference type="ARBA" id="ARBA00004141"/>
    </source>
</evidence>